<accession>A0A9N9J3P4</accession>
<keyword evidence="1" id="KW-0175">Coiled coil</keyword>
<name>A0A9N9J3P4_9GLOM</name>
<feature type="non-terminal residue" evidence="2">
    <location>
        <position position="1"/>
    </location>
</feature>
<dbReference type="Proteomes" id="UP000789759">
    <property type="component" value="Unassembled WGS sequence"/>
</dbReference>
<gene>
    <name evidence="2" type="ORF">CPELLU_LOCUS15388</name>
</gene>
<dbReference type="EMBL" id="CAJVQA010020192">
    <property type="protein sequence ID" value="CAG8762419.1"/>
    <property type="molecule type" value="Genomic_DNA"/>
</dbReference>
<protein>
    <submittedName>
        <fullName evidence="2">21006_t:CDS:1</fullName>
    </submittedName>
</protein>
<organism evidence="2 3">
    <name type="scientific">Cetraspora pellucida</name>
    <dbReference type="NCBI Taxonomy" id="1433469"/>
    <lineage>
        <taxon>Eukaryota</taxon>
        <taxon>Fungi</taxon>
        <taxon>Fungi incertae sedis</taxon>
        <taxon>Mucoromycota</taxon>
        <taxon>Glomeromycotina</taxon>
        <taxon>Glomeromycetes</taxon>
        <taxon>Diversisporales</taxon>
        <taxon>Gigasporaceae</taxon>
        <taxon>Cetraspora</taxon>
    </lineage>
</organism>
<evidence type="ECO:0000313" key="2">
    <source>
        <dbReference type="EMBL" id="CAG8762419.1"/>
    </source>
</evidence>
<proteinExistence type="predicted"/>
<comment type="caution">
    <text evidence="2">The sequence shown here is derived from an EMBL/GenBank/DDBJ whole genome shotgun (WGS) entry which is preliminary data.</text>
</comment>
<sequence length="76" mass="8912">EEEFKGPLKLNEKYSKSVAKKAKQELRKLMNSQDNLGNELEDLIDKDKKKVVRRPSEITKGEFKLMMILTTMTIER</sequence>
<keyword evidence="3" id="KW-1185">Reference proteome</keyword>
<dbReference type="AlphaFoldDB" id="A0A9N9J3P4"/>
<evidence type="ECO:0000313" key="3">
    <source>
        <dbReference type="Proteomes" id="UP000789759"/>
    </source>
</evidence>
<evidence type="ECO:0000256" key="1">
    <source>
        <dbReference type="SAM" id="Coils"/>
    </source>
</evidence>
<reference evidence="2" key="1">
    <citation type="submission" date="2021-06" db="EMBL/GenBank/DDBJ databases">
        <authorList>
            <person name="Kallberg Y."/>
            <person name="Tangrot J."/>
            <person name="Rosling A."/>
        </authorList>
    </citation>
    <scope>NUCLEOTIDE SEQUENCE</scope>
    <source>
        <strain evidence="2">FL966</strain>
    </source>
</reference>
<feature type="coiled-coil region" evidence="1">
    <location>
        <begin position="19"/>
        <end position="46"/>
    </location>
</feature>